<comment type="caution">
    <text evidence="1">The sequence shown here is derived from an EMBL/GenBank/DDBJ whole genome shotgun (WGS) entry which is preliminary data.</text>
</comment>
<protein>
    <submittedName>
        <fullName evidence="1">Uncharacterized protein</fullName>
    </submittedName>
</protein>
<keyword evidence="2" id="KW-1185">Reference proteome</keyword>
<organism evidence="1 2">
    <name type="scientific">Phytophthora cactorum</name>
    <dbReference type="NCBI Taxonomy" id="29920"/>
    <lineage>
        <taxon>Eukaryota</taxon>
        <taxon>Sar</taxon>
        <taxon>Stramenopiles</taxon>
        <taxon>Oomycota</taxon>
        <taxon>Peronosporomycetes</taxon>
        <taxon>Peronosporales</taxon>
        <taxon>Peronosporaceae</taxon>
        <taxon>Phytophthora</taxon>
    </lineage>
</organism>
<name>A0A329SIL7_9STRA</name>
<gene>
    <name evidence="1" type="ORF">PC110_g7316</name>
</gene>
<dbReference type="Proteomes" id="UP000251314">
    <property type="component" value="Unassembled WGS sequence"/>
</dbReference>
<dbReference type="AlphaFoldDB" id="A0A329SIL7"/>
<reference evidence="1 2" key="1">
    <citation type="submission" date="2018-01" db="EMBL/GenBank/DDBJ databases">
        <title>Draft genome of the strawberry crown rot pathogen Phytophthora cactorum.</title>
        <authorList>
            <person name="Armitage A.D."/>
            <person name="Lysoe E."/>
            <person name="Nellist C.F."/>
            <person name="Harrison R.J."/>
            <person name="Brurberg M.B."/>
        </authorList>
    </citation>
    <scope>NUCLEOTIDE SEQUENCE [LARGE SCALE GENOMIC DNA]</scope>
    <source>
        <strain evidence="1 2">10300</strain>
    </source>
</reference>
<dbReference type="VEuPathDB" id="FungiDB:PC110_g7316"/>
<accession>A0A329SIL7</accession>
<evidence type="ECO:0000313" key="2">
    <source>
        <dbReference type="Proteomes" id="UP000251314"/>
    </source>
</evidence>
<evidence type="ECO:0000313" key="1">
    <source>
        <dbReference type="EMBL" id="RAW36401.1"/>
    </source>
</evidence>
<dbReference type="EMBL" id="MJFZ01000140">
    <property type="protein sequence ID" value="RAW36401.1"/>
    <property type="molecule type" value="Genomic_DNA"/>
</dbReference>
<proteinExistence type="predicted"/>
<sequence length="74" mass="8295">MCLPIPLDDELCSCLAGAACASCCLAGSQAAEEDRYRRECYPVRRVYVQPVVVKEYYPPPPYEEYPYARPVSTA</sequence>